<protein>
    <submittedName>
        <fullName evidence="6">Penicillin acylase family protein</fullName>
    </submittedName>
</protein>
<feature type="chain" id="PRO_5026354432" evidence="5">
    <location>
        <begin position="25"/>
        <end position="780"/>
    </location>
</feature>
<evidence type="ECO:0000256" key="1">
    <source>
        <dbReference type="ARBA" id="ARBA00006586"/>
    </source>
</evidence>
<dbReference type="InterPro" id="IPR029055">
    <property type="entry name" value="Ntn_hydrolases_N"/>
</dbReference>
<dbReference type="Gene3D" id="1.10.439.10">
    <property type="entry name" value="Penicillin Amidohydrolase, domain 1"/>
    <property type="match status" value="1"/>
</dbReference>
<dbReference type="Gene3D" id="1.10.1400.10">
    <property type="match status" value="1"/>
</dbReference>
<dbReference type="Gene3D" id="3.60.20.10">
    <property type="entry name" value="Glutamine Phosphoribosylpyrophosphate, subunit 1, domain 1"/>
    <property type="match status" value="1"/>
</dbReference>
<evidence type="ECO:0000313" key="7">
    <source>
        <dbReference type="Proteomes" id="UP000433309"/>
    </source>
</evidence>
<organism evidence="6 7">
    <name type="scientific">Duganella guangzhouensis</name>
    <dbReference type="NCBI Taxonomy" id="2666084"/>
    <lineage>
        <taxon>Bacteria</taxon>
        <taxon>Pseudomonadati</taxon>
        <taxon>Pseudomonadota</taxon>
        <taxon>Betaproteobacteria</taxon>
        <taxon>Burkholderiales</taxon>
        <taxon>Oxalobacteraceae</taxon>
        <taxon>Telluria group</taxon>
        <taxon>Duganella</taxon>
    </lineage>
</organism>
<dbReference type="AlphaFoldDB" id="A0A6I2L8B5"/>
<reference evidence="6 7" key="1">
    <citation type="submission" date="2019-11" db="EMBL/GenBank/DDBJ databases">
        <title>Novel species isolated from a subtropical stream in China.</title>
        <authorList>
            <person name="Lu H."/>
        </authorList>
    </citation>
    <scope>NUCLEOTIDE SEQUENCE [LARGE SCALE GENOMIC DNA]</scope>
    <source>
        <strain evidence="6 7">FT80W</strain>
    </source>
</reference>
<dbReference type="InterPro" id="IPR002692">
    <property type="entry name" value="S45"/>
</dbReference>
<evidence type="ECO:0000256" key="4">
    <source>
        <dbReference type="ARBA" id="ARBA00023145"/>
    </source>
</evidence>
<evidence type="ECO:0000256" key="5">
    <source>
        <dbReference type="SAM" id="SignalP"/>
    </source>
</evidence>
<comment type="caution">
    <text evidence="6">The sequence shown here is derived from an EMBL/GenBank/DDBJ whole genome shotgun (WGS) entry which is preliminary data.</text>
</comment>
<dbReference type="Pfam" id="PF01804">
    <property type="entry name" value="Penicil_amidase"/>
    <property type="match status" value="1"/>
</dbReference>
<dbReference type="PANTHER" id="PTHR34218">
    <property type="entry name" value="PEPTIDASE S45 PENICILLIN AMIDASE"/>
    <property type="match status" value="1"/>
</dbReference>
<dbReference type="InterPro" id="IPR023343">
    <property type="entry name" value="Penicillin_amidase_dom1"/>
</dbReference>
<keyword evidence="4" id="KW-0865">Zymogen</keyword>
<dbReference type="Proteomes" id="UP000433309">
    <property type="component" value="Unassembled WGS sequence"/>
</dbReference>
<feature type="signal peptide" evidence="5">
    <location>
        <begin position="1"/>
        <end position="24"/>
    </location>
</feature>
<dbReference type="Gene3D" id="2.30.120.10">
    <property type="match status" value="1"/>
</dbReference>
<sequence length="780" mass="84303">MNAVRLASALAVGITLLAAPAVQAETRLRRTTDGVVHVRATDWRGLGLGVGYAQAQDALCTLADAFLTFEGKRSYYFGPEAKPAHHATFGRAPNLELDVFFRAEADDALVARYRAAQPEALRQMVEAYAVGYNRYLAQARRAPAAQAPACVRQPWVREISDADIYRRMYAANIAGGYARFIPELAKAAPGQAATDGKPALASMGGLGGLAGQLSHTIGESAGLGSNMMAFGRQATGADGVLLGNPHWYWGGPDRFYQMQLTIPGKIDVAGVAFLGIPVVMLGFNQQIAWSHTVSAARRFGLFELALDPADPTRYLVDGKSEAMQQREIVVPLAGGGSVRRVHYSSRYGPIIDLGGRHPAFGWGAQRALALRDINSDNFRIFSNFLDWGGAHSLDEFIAIQKRGTATPWVNTAAIGRGDPRVWYADMGAAPNVPDALRSECSGALAKYFAAVDPLTPLLDGSRSACDWRSDSNAVQKGALPATAMPNLLTERYIANMNDSYWLAQPATPLEGYPLVLGGERKALSPRARYGYQLAASLMRQTAGTPAALARQLMHSALDPRNEAALLFKQPLLEQACTTPDVERACQVLRRWNDSANPGDHGALLWDAFWSELDEIPVQELYATPFSSEAPLQTPAGVRAGEVRVGQALQRAVAQLEKKGWRLDEPLSARLTVHNGAQVLNLYGGCHDSGYFTVVCQPGGGYAMDANTHGNSYLQVVYFAADGVHAHTLLAHGQGERALDGGAADTADTAIARYVRKDWLRFPFTEQEIRRAAVSTQVLRE</sequence>
<proteinExistence type="inferred from homology"/>
<dbReference type="GO" id="GO:0017000">
    <property type="term" value="P:antibiotic biosynthetic process"/>
    <property type="evidence" value="ECO:0007669"/>
    <property type="project" value="InterPro"/>
</dbReference>
<dbReference type="PANTHER" id="PTHR34218:SF3">
    <property type="entry name" value="ACYL-HOMOSERINE LACTONE ACYLASE PVDQ"/>
    <property type="match status" value="1"/>
</dbReference>
<gene>
    <name evidence="6" type="ORF">GJ699_25995</name>
</gene>
<evidence type="ECO:0000256" key="2">
    <source>
        <dbReference type="ARBA" id="ARBA00022729"/>
    </source>
</evidence>
<keyword evidence="7" id="KW-1185">Reference proteome</keyword>
<dbReference type="SUPFAM" id="SSF56235">
    <property type="entry name" value="N-terminal nucleophile aminohydrolases (Ntn hydrolases)"/>
    <property type="match status" value="1"/>
</dbReference>
<keyword evidence="2 5" id="KW-0732">Signal</keyword>
<evidence type="ECO:0000256" key="3">
    <source>
        <dbReference type="ARBA" id="ARBA00022801"/>
    </source>
</evidence>
<dbReference type="InterPro" id="IPR043146">
    <property type="entry name" value="Penicillin_amidase_N_B-knob"/>
</dbReference>
<dbReference type="EMBL" id="WKJK01000017">
    <property type="protein sequence ID" value="MRW93447.1"/>
    <property type="molecule type" value="Genomic_DNA"/>
</dbReference>
<evidence type="ECO:0000313" key="6">
    <source>
        <dbReference type="EMBL" id="MRW93447.1"/>
    </source>
</evidence>
<accession>A0A6I2L8B5</accession>
<dbReference type="RefSeq" id="WP_154381869.1">
    <property type="nucleotide sequence ID" value="NZ_WKJK01000017.1"/>
</dbReference>
<name>A0A6I2L8B5_9BURK</name>
<dbReference type="InterPro" id="IPR043147">
    <property type="entry name" value="Penicillin_amidase_A-knob"/>
</dbReference>
<dbReference type="GO" id="GO:0016811">
    <property type="term" value="F:hydrolase activity, acting on carbon-nitrogen (but not peptide) bonds, in linear amides"/>
    <property type="evidence" value="ECO:0007669"/>
    <property type="project" value="InterPro"/>
</dbReference>
<keyword evidence="3" id="KW-0378">Hydrolase</keyword>
<comment type="similarity">
    <text evidence="1">Belongs to the peptidase S45 family.</text>
</comment>